<protein>
    <submittedName>
        <fullName evidence="1">Uncharacterized protein</fullName>
    </submittedName>
</protein>
<evidence type="ECO:0000313" key="2">
    <source>
        <dbReference type="Proteomes" id="UP001179830"/>
    </source>
</evidence>
<gene>
    <name evidence="1" type="ORF">QEN58_03705</name>
</gene>
<dbReference type="Proteomes" id="UP001179830">
    <property type="component" value="Chromosome"/>
</dbReference>
<keyword evidence="2" id="KW-1185">Reference proteome</keyword>
<organism evidence="1 2">
    <name type="scientific">Halomonas alkaliantarctica</name>
    <dbReference type="NCBI Taxonomy" id="232346"/>
    <lineage>
        <taxon>Bacteria</taxon>
        <taxon>Pseudomonadati</taxon>
        <taxon>Pseudomonadota</taxon>
        <taxon>Gammaproteobacteria</taxon>
        <taxon>Oceanospirillales</taxon>
        <taxon>Halomonadaceae</taxon>
        <taxon>Halomonas</taxon>
    </lineage>
</organism>
<proteinExistence type="predicted"/>
<dbReference type="RefSeq" id="WP_280105812.1">
    <property type="nucleotide sequence ID" value="NZ_CP122961.1"/>
</dbReference>
<reference evidence="1" key="1">
    <citation type="submission" date="2023-04" db="EMBL/GenBank/DDBJ databases">
        <title>Complete genome sequence of Halomonas alkaliantarctica MSP3 isolated from marine sediment, Jeju Island.</title>
        <authorList>
            <person name="Park S.-J."/>
        </authorList>
    </citation>
    <scope>NUCLEOTIDE SEQUENCE</scope>
    <source>
        <strain evidence="1">MSP3</strain>
    </source>
</reference>
<evidence type="ECO:0000313" key="1">
    <source>
        <dbReference type="EMBL" id="WGI26173.1"/>
    </source>
</evidence>
<name>A0ABY8LP42_9GAMM</name>
<accession>A0ABY8LP42</accession>
<dbReference type="EMBL" id="CP122961">
    <property type="protein sequence ID" value="WGI26173.1"/>
    <property type="molecule type" value="Genomic_DNA"/>
</dbReference>
<sequence length="61" mass="6619">MARETYKAQVALLVHILPDVAKEDVFALKGGTPQPLCALLSATFIHGGNTHGHRRLDRIIG</sequence>